<feature type="signal peptide" evidence="2">
    <location>
        <begin position="1"/>
        <end position="24"/>
    </location>
</feature>
<organism evidence="3 4">
    <name type="scientific">Aspergillus sclerotiicarbonarius (strain CBS 121057 / IBT 28362)</name>
    <dbReference type="NCBI Taxonomy" id="1448318"/>
    <lineage>
        <taxon>Eukaryota</taxon>
        <taxon>Fungi</taxon>
        <taxon>Dikarya</taxon>
        <taxon>Ascomycota</taxon>
        <taxon>Pezizomycotina</taxon>
        <taxon>Eurotiomycetes</taxon>
        <taxon>Eurotiomycetidae</taxon>
        <taxon>Eurotiales</taxon>
        <taxon>Aspergillaceae</taxon>
        <taxon>Aspergillus</taxon>
        <taxon>Aspergillus subgen. Circumdati</taxon>
    </lineage>
</organism>
<name>A0A319E140_ASPSB</name>
<proteinExistence type="predicted"/>
<evidence type="ECO:0000256" key="1">
    <source>
        <dbReference type="SAM" id="MobiDB-lite"/>
    </source>
</evidence>
<evidence type="ECO:0000313" key="4">
    <source>
        <dbReference type="Proteomes" id="UP000248423"/>
    </source>
</evidence>
<keyword evidence="4" id="KW-1185">Reference proteome</keyword>
<evidence type="ECO:0000256" key="2">
    <source>
        <dbReference type="SAM" id="SignalP"/>
    </source>
</evidence>
<sequence>MSSHGKLLFLFLVVFTLLIQTALTQFQTSAITTTTTTLNKNNEIATTPDPPDSFSDLNTGVSPVTPLAAGPVTCHSACDENNKCKCKVNNRILVCNCKGRYSRCGCRTWIPPTRDTGTGDPTGEKEVEVEAEDNTTDNGAVDPPSGTSTSLLSDREVCFSRCNKHKRCWCRYPFQDTRCSCHDVGKECRCMVGWGGVDADADTEIDPMAGSVEDGIEGRRSVDDETESERNNGDDMGAHCSCGEENKECQCVVGDAVTDARKTDNDDKKVDIMTDDNNKERGVSAVENVLVPRRERCTGICDARYGCFCKARNGRAHCGCNNAGHECLCRVPWRRDGDTVDDTVAEVTPVEDIPAEDTPAVGDTLVDDTVPPENIGTINTIDGVPYISWDVTPADILSTFSEGKPKVCHGVMCNNKKHVLVPGRRALGELSVPPTGCSMLLQGAFLIG</sequence>
<feature type="compositionally biased region" description="Basic and acidic residues" evidence="1">
    <location>
        <begin position="216"/>
        <end position="232"/>
    </location>
</feature>
<dbReference type="AlphaFoldDB" id="A0A319E140"/>
<feature type="chain" id="PRO_5016263945" description="EGF-like domain-containing protein" evidence="2">
    <location>
        <begin position="25"/>
        <end position="448"/>
    </location>
</feature>
<feature type="region of interest" description="Disordered" evidence="1">
    <location>
        <begin position="208"/>
        <end position="232"/>
    </location>
</feature>
<dbReference type="Proteomes" id="UP000248423">
    <property type="component" value="Unassembled WGS sequence"/>
</dbReference>
<protein>
    <recommendedName>
        <fullName evidence="5">EGF-like domain-containing protein</fullName>
    </recommendedName>
</protein>
<keyword evidence="2" id="KW-0732">Signal</keyword>
<reference evidence="3 4" key="1">
    <citation type="submission" date="2018-02" db="EMBL/GenBank/DDBJ databases">
        <title>The genomes of Aspergillus section Nigri reveals drivers in fungal speciation.</title>
        <authorList>
            <consortium name="DOE Joint Genome Institute"/>
            <person name="Vesth T.C."/>
            <person name="Nybo J."/>
            <person name="Theobald S."/>
            <person name="Brandl J."/>
            <person name="Frisvad J.C."/>
            <person name="Nielsen K.F."/>
            <person name="Lyhne E.K."/>
            <person name="Kogle M.E."/>
            <person name="Kuo A."/>
            <person name="Riley R."/>
            <person name="Clum A."/>
            <person name="Nolan M."/>
            <person name="Lipzen A."/>
            <person name="Salamov A."/>
            <person name="Henrissat B."/>
            <person name="Wiebenga A."/>
            <person name="De vries R.P."/>
            <person name="Grigoriev I.V."/>
            <person name="Mortensen U.H."/>
            <person name="Andersen M.R."/>
            <person name="Baker S.E."/>
        </authorList>
    </citation>
    <scope>NUCLEOTIDE SEQUENCE [LARGE SCALE GENOMIC DNA]</scope>
    <source>
        <strain evidence="3 4">CBS 121057</strain>
    </source>
</reference>
<dbReference type="VEuPathDB" id="FungiDB:BO78DRAFT_421811"/>
<feature type="region of interest" description="Disordered" evidence="1">
    <location>
        <begin position="41"/>
        <end position="60"/>
    </location>
</feature>
<evidence type="ECO:0008006" key="5">
    <source>
        <dbReference type="Google" id="ProtNLM"/>
    </source>
</evidence>
<dbReference type="EMBL" id="KZ826383">
    <property type="protein sequence ID" value="PYI03240.1"/>
    <property type="molecule type" value="Genomic_DNA"/>
</dbReference>
<gene>
    <name evidence="3" type="ORF">BO78DRAFT_421811</name>
</gene>
<dbReference type="OrthoDB" id="4516796at2759"/>
<accession>A0A319E140</accession>
<evidence type="ECO:0000313" key="3">
    <source>
        <dbReference type="EMBL" id="PYI03240.1"/>
    </source>
</evidence>
<feature type="region of interest" description="Disordered" evidence="1">
    <location>
        <begin position="115"/>
        <end position="150"/>
    </location>
</feature>